<dbReference type="EMBL" id="JBHSAX010000034">
    <property type="protein sequence ID" value="MFC3966527.1"/>
    <property type="molecule type" value="Genomic_DNA"/>
</dbReference>
<sequence length="268" mass="26296">MGTGKHRALAPARRRMGYAVAAGAVPVALSLVATGTAHASPEPQVAVGPVEVAPIADEQAPAAVEVPNVNPYYGVRYPDEVLSSLQGARSLPAYGYLSPVENLHGPAPAEPVPPITPPAGVLRFGDVQVESPDWLPREQAIQINDAAAAQEAGLATYFDSVGMERTRSDRVASQTIGSAAVGAAAGAAFAAPFGVIGAAAGGTIGALVGVPFMPIGLAAVPLGAAYGAGLMVAPLAAIGAGLGAGVGVVQGLAAPAQALGPAPEAVQG</sequence>
<protein>
    <recommendedName>
        <fullName evidence="4">GLTT repeat-containing protein</fullName>
    </recommendedName>
</protein>
<dbReference type="Proteomes" id="UP001595696">
    <property type="component" value="Unassembled WGS sequence"/>
</dbReference>
<evidence type="ECO:0000256" key="1">
    <source>
        <dbReference type="SAM" id="SignalP"/>
    </source>
</evidence>
<keyword evidence="1" id="KW-0732">Signal</keyword>
<evidence type="ECO:0008006" key="4">
    <source>
        <dbReference type="Google" id="ProtNLM"/>
    </source>
</evidence>
<comment type="caution">
    <text evidence="2">The sequence shown here is derived from an EMBL/GenBank/DDBJ whole genome shotgun (WGS) entry which is preliminary data.</text>
</comment>
<feature type="chain" id="PRO_5046673691" description="GLTT repeat-containing protein" evidence="1">
    <location>
        <begin position="40"/>
        <end position="268"/>
    </location>
</feature>
<dbReference type="RefSeq" id="WP_378617389.1">
    <property type="nucleotide sequence ID" value="NZ_JBHSAX010000034.1"/>
</dbReference>
<evidence type="ECO:0000313" key="3">
    <source>
        <dbReference type="Proteomes" id="UP001595696"/>
    </source>
</evidence>
<proteinExistence type="predicted"/>
<evidence type="ECO:0000313" key="2">
    <source>
        <dbReference type="EMBL" id="MFC3966527.1"/>
    </source>
</evidence>
<feature type="signal peptide" evidence="1">
    <location>
        <begin position="1"/>
        <end position="39"/>
    </location>
</feature>
<accession>A0ABV8E416</accession>
<name>A0ABV8E416_9NOCA</name>
<reference evidence="3" key="1">
    <citation type="journal article" date="2019" name="Int. J. Syst. Evol. Microbiol.">
        <title>The Global Catalogue of Microorganisms (GCM) 10K type strain sequencing project: providing services to taxonomists for standard genome sequencing and annotation.</title>
        <authorList>
            <consortium name="The Broad Institute Genomics Platform"/>
            <consortium name="The Broad Institute Genome Sequencing Center for Infectious Disease"/>
            <person name="Wu L."/>
            <person name="Ma J."/>
        </authorList>
    </citation>
    <scope>NUCLEOTIDE SEQUENCE [LARGE SCALE GENOMIC DNA]</scope>
    <source>
        <strain evidence="3">CGMCC 4.7330</strain>
    </source>
</reference>
<organism evidence="2 3">
    <name type="scientific">Nocardia jiangsuensis</name>
    <dbReference type="NCBI Taxonomy" id="1691563"/>
    <lineage>
        <taxon>Bacteria</taxon>
        <taxon>Bacillati</taxon>
        <taxon>Actinomycetota</taxon>
        <taxon>Actinomycetes</taxon>
        <taxon>Mycobacteriales</taxon>
        <taxon>Nocardiaceae</taxon>
        <taxon>Nocardia</taxon>
    </lineage>
</organism>
<gene>
    <name evidence="2" type="ORF">ACFO0B_31470</name>
</gene>
<keyword evidence="3" id="KW-1185">Reference proteome</keyword>